<evidence type="ECO:0000256" key="1">
    <source>
        <dbReference type="SAM" id="MobiDB-lite"/>
    </source>
</evidence>
<feature type="compositionally biased region" description="Basic residues" evidence="1">
    <location>
        <begin position="167"/>
        <end position="177"/>
    </location>
</feature>
<evidence type="ECO:0000313" key="2">
    <source>
        <dbReference type="EMBL" id="KAF2225674.1"/>
    </source>
</evidence>
<proteinExistence type="predicted"/>
<name>A0A6A6GIU9_9PEZI</name>
<sequence>MDETAADGRAVEGQISIHGLGKLEHLVRDVRMRARAFVESGPVGDEEPVTVFVSRRLGIAQTLRVAVASRESRYRHRGRRAVPMHAAKSGEHANATKRGTAEGVTLLGHSCMHSTIRQSQTMMLALSCLLFPIQPALTRMKQCPQQRRSETTVLPKRPFSDTTAPGHHTHSFWKRTRAQTPTQSPHPTPSIPQPEANPHSRSRRVPAPSITQCIPALHAHLAAQTMRPSLLLPAETKKKG</sequence>
<feature type="region of interest" description="Disordered" evidence="1">
    <location>
        <begin position="140"/>
        <end position="211"/>
    </location>
</feature>
<evidence type="ECO:0000313" key="3">
    <source>
        <dbReference type="Proteomes" id="UP000799538"/>
    </source>
</evidence>
<protein>
    <submittedName>
        <fullName evidence="2">Uncharacterized protein</fullName>
    </submittedName>
</protein>
<dbReference type="AlphaFoldDB" id="A0A6A6GIU9"/>
<keyword evidence="3" id="KW-1185">Reference proteome</keyword>
<dbReference type="EMBL" id="ML992503">
    <property type="protein sequence ID" value="KAF2225674.1"/>
    <property type="molecule type" value="Genomic_DNA"/>
</dbReference>
<reference evidence="3" key="1">
    <citation type="journal article" date="2020" name="Stud. Mycol.">
        <title>101 Dothideomycetes genomes: A test case for predicting lifestyles and emergence of pathogens.</title>
        <authorList>
            <person name="Haridas S."/>
            <person name="Albert R."/>
            <person name="Binder M."/>
            <person name="Bloem J."/>
            <person name="LaButti K."/>
            <person name="Salamov A."/>
            <person name="Andreopoulos B."/>
            <person name="Baker S."/>
            <person name="Barry K."/>
            <person name="Bills G."/>
            <person name="Bluhm B."/>
            <person name="Cannon C."/>
            <person name="Castanera R."/>
            <person name="Culley D."/>
            <person name="Daum C."/>
            <person name="Ezra D."/>
            <person name="Gonzalez J."/>
            <person name="Henrissat B."/>
            <person name="Kuo A."/>
            <person name="Liang C."/>
            <person name="Lipzen A."/>
            <person name="Lutzoni F."/>
            <person name="Magnuson J."/>
            <person name="Mondo S."/>
            <person name="Nolan M."/>
            <person name="Ohm R."/>
            <person name="Pangilinan J."/>
            <person name="Park H.-J."/>
            <person name="Ramirez L."/>
            <person name="Alfaro M."/>
            <person name="Sun H."/>
            <person name="Tritt A."/>
            <person name="Yoshinaga Y."/>
            <person name="Zwiers L.-H."/>
            <person name="Turgeon B."/>
            <person name="Goodwin S."/>
            <person name="Spatafora J."/>
            <person name="Crous P."/>
            <person name="Grigoriev I."/>
        </authorList>
    </citation>
    <scope>NUCLEOTIDE SEQUENCE [LARGE SCALE GENOMIC DNA]</scope>
    <source>
        <strain evidence="3">CECT 20119</strain>
    </source>
</reference>
<gene>
    <name evidence="2" type="ORF">BDZ85DRAFT_247698</name>
</gene>
<organism evidence="2 3">
    <name type="scientific">Elsinoe ampelina</name>
    <dbReference type="NCBI Taxonomy" id="302913"/>
    <lineage>
        <taxon>Eukaryota</taxon>
        <taxon>Fungi</taxon>
        <taxon>Dikarya</taxon>
        <taxon>Ascomycota</taxon>
        <taxon>Pezizomycotina</taxon>
        <taxon>Dothideomycetes</taxon>
        <taxon>Dothideomycetidae</taxon>
        <taxon>Myriangiales</taxon>
        <taxon>Elsinoaceae</taxon>
        <taxon>Elsinoe</taxon>
    </lineage>
</organism>
<dbReference type="Proteomes" id="UP000799538">
    <property type="component" value="Unassembled WGS sequence"/>
</dbReference>
<accession>A0A6A6GIU9</accession>